<dbReference type="EMBL" id="FMJE01000003">
    <property type="protein sequence ID" value="SCM80118.1"/>
    <property type="molecule type" value="Genomic_DNA"/>
</dbReference>
<keyword evidence="2" id="KW-0238">DNA-binding</keyword>
<dbReference type="InterPro" id="IPR025827">
    <property type="entry name" value="Zn_ribbon_recom_dom"/>
</dbReference>
<dbReference type="PANTHER" id="PTHR30461:SF23">
    <property type="entry name" value="DNA RECOMBINASE-RELATED"/>
    <property type="match status" value="1"/>
</dbReference>
<dbReference type="PANTHER" id="PTHR30461">
    <property type="entry name" value="DNA-INVERTASE FROM LAMBDOID PROPHAGE"/>
    <property type="match status" value="1"/>
</dbReference>
<dbReference type="AlphaFoldDB" id="A0A212LRD3"/>
<evidence type="ECO:0000259" key="6">
    <source>
        <dbReference type="PROSITE" id="PS51736"/>
    </source>
</evidence>
<dbReference type="Gene3D" id="3.90.1750.20">
    <property type="entry name" value="Putative Large Serine Recombinase, Chain B, Domain 2"/>
    <property type="match status" value="1"/>
</dbReference>
<evidence type="ECO:0000313" key="8">
    <source>
        <dbReference type="EMBL" id="SCM80118.1"/>
    </source>
</evidence>
<protein>
    <submittedName>
        <fullName evidence="8">Putative DNA recombinase</fullName>
    </submittedName>
</protein>
<feature type="domain" description="Recombinase" evidence="7">
    <location>
        <begin position="156"/>
        <end position="283"/>
    </location>
</feature>
<dbReference type="GO" id="GO:0003677">
    <property type="term" value="F:DNA binding"/>
    <property type="evidence" value="ECO:0007669"/>
    <property type="project" value="UniProtKB-KW"/>
</dbReference>
<dbReference type="SMART" id="SM00857">
    <property type="entry name" value="Resolvase"/>
    <property type="match status" value="1"/>
</dbReference>
<dbReference type="PROSITE" id="PS51737">
    <property type="entry name" value="RECOMBINASE_DNA_BIND"/>
    <property type="match status" value="1"/>
</dbReference>
<dbReference type="Pfam" id="PF00239">
    <property type="entry name" value="Resolvase"/>
    <property type="match status" value="1"/>
</dbReference>
<reference evidence="8" key="1">
    <citation type="submission" date="2016-08" db="EMBL/GenBank/DDBJ databases">
        <authorList>
            <person name="Seilhamer J.J."/>
        </authorList>
    </citation>
    <scope>NUCLEOTIDE SEQUENCE</scope>
    <source>
        <strain evidence="8">86</strain>
    </source>
</reference>
<sequence length="507" mass="58218">MKVAIYARVSTDQQAEKGYSIETQLEACRKYADELRAVTVEEFVDDGYSAEFIERPALTRLRAAVKAKQFAAVIFYDPDRMARNLLHQLIIAEEIDKSGAELKFVVVNYDQSADGKFMFGIRGLLAELEKEKIKERTMRGKRGKAAKGLVISDTKPFGYTFDPQNSTYVINKKEAEIVCLIFDFMVKEKMGTAKICKELNARGIPSPRTKNAWIVSSVHRILTNTLYKGVLYSMKYRYEKIGLKQKRRTLRPESEWIPVFVPAIIDEMTWQAAQQQLRENKNLAKRNLKHNYLLQGLVSCAKCGRAMVISRSGGKEHSYYACISRKSASYACSGRKSCIARQIPTEVLDTYVFKYLLEHYYNPVKIGEYIQEFAGRKDLQKYEIALEQLTKAEKELTKQKTAVLRWFHQKILSEVEVETQLQDIRQQLSSILHLKKSYETELAAISQTPSLNEVIEKIDLKIQETEFTITEKKAALRAIIDSIIVERIDNTRGRGSRPEINVMLKLK</sequence>
<dbReference type="GO" id="GO:0000150">
    <property type="term" value="F:DNA strand exchange activity"/>
    <property type="evidence" value="ECO:0007669"/>
    <property type="project" value="InterPro"/>
</dbReference>
<dbReference type="InterPro" id="IPR006119">
    <property type="entry name" value="Resolv_N"/>
</dbReference>
<keyword evidence="1" id="KW-0229">DNA integration</keyword>
<feature type="active site" description="O-(5'-phospho-DNA)-serine intermediate" evidence="4 5">
    <location>
        <position position="10"/>
    </location>
</feature>
<dbReference type="Pfam" id="PF07508">
    <property type="entry name" value="Recombinase"/>
    <property type="match status" value="1"/>
</dbReference>
<dbReference type="InterPro" id="IPR006118">
    <property type="entry name" value="Recombinase_CS"/>
</dbReference>
<evidence type="ECO:0000256" key="3">
    <source>
        <dbReference type="ARBA" id="ARBA00023172"/>
    </source>
</evidence>
<evidence type="ECO:0000256" key="4">
    <source>
        <dbReference type="PIRSR" id="PIRSR606118-50"/>
    </source>
</evidence>
<dbReference type="InterPro" id="IPR036162">
    <property type="entry name" value="Resolvase-like_N_sf"/>
</dbReference>
<evidence type="ECO:0000259" key="7">
    <source>
        <dbReference type="PROSITE" id="PS51737"/>
    </source>
</evidence>
<gene>
    <name evidence="8" type="primary">cisA</name>
    <name evidence="8" type="ORF">KL86SPO_30296</name>
</gene>
<proteinExistence type="predicted"/>
<dbReference type="Pfam" id="PF13408">
    <property type="entry name" value="Zn_ribbon_recom"/>
    <property type="match status" value="1"/>
</dbReference>
<dbReference type="PROSITE" id="PS00397">
    <property type="entry name" value="RECOMBINASES_1"/>
    <property type="match status" value="1"/>
</dbReference>
<dbReference type="InterPro" id="IPR038109">
    <property type="entry name" value="DNA_bind_recomb_sf"/>
</dbReference>
<evidence type="ECO:0000256" key="2">
    <source>
        <dbReference type="ARBA" id="ARBA00023125"/>
    </source>
</evidence>
<feature type="domain" description="Resolvase/invertase-type recombinase catalytic" evidence="6">
    <location>
        <begin position="2"/>
        <end position="148"/>
    </location>
</feature>
<keyword evidence="3" id="KW-0233">DNA recombination</keyword>
<evidence type="ECO:0000256" key="1">
    <source>
        <dbReference type="ARBA" id="ARBA00022908"/>
    </source>
</evidence>
<dbReference type="CDD" id="cd00338">
    <property type="entry name" value="Ser_Recombinase"/>
    <property type="match status" value="1"/>
</dbReference>
<dbReference type="InterPro" id="IPR011109">
    <property type="entry name" value="DNA_bind_recombinase_dom"/>
</dbReference>
<dbReference type="Gene3D" id="3.40.50.1390">
    <property type="entry name" value="Resolvase, N-terminal catalytic domain"/>
    <property type="match status" value="1"/>
</dbReference>
<evidence type="ECO:0000256" key="5">
    <source>
        <dbReference type="PROSITE-ProRule" id="PRU10137"/>
    </source>
</evidence>
<dbReference type="PROSITE" id="PS51736">
    <property type="entry name" value="RECOMBINASES_3"/>
    <property type="match status" value="1"/>
</dbReference>
<dbReference type="SUPFAM" id="SSF53041">
    <property type="entry name" value="Resolvase-like"/>
    <property type="match status" value="1"/>
</dbReference>
<accession>A0A212LRD3</accession>
<organism evidence="8">
    <name type="scientific">uncultured Sporomusa sp</name>
    <dbReference type="NCBI Taxonomy" id="307249"/>
    <lineage>
        <taxon>Bacteria</taxon>
        <taxon>Bacillati</taxon>
        <taxon>Bacillota</taxon>
        <taxon>Negativicutes</taxon>
        <taxon>Selenomonadales</taxon>
        <taxon>Sporomusaceae</taxon>
        <taxon>Sporomusa</taxon>
        <taxon>environmental samples</taxon>
    </lineage>
</organism>
<dbReference type="GO" id="GO:0015074">
    <property type="term" value="P:DNA integration"/>
    <property type="evidence" value="ECO:0007669"/>
    <property type="project" value="UniProtKB-KW"/>
</dbReference>
<dbReference type="RefSeq" id="WP_288183674.1">
    <property type="nucleotide sequence ID" value="NZ_LT608335.1"/>
</dbReference>
<name>A0A212LRD3_9FIRM</name>
<dbReference type="InterPro" id="IPR050639">
    <property type="entry name" value="SSR_resolvase"/>
</dbReference>